<keyword evidence="1" id="KW-1133">Transmembrane helix</keyword>
<proteinExistence type="predicted"/>
<keyword evidence="1" id="KW-0472">Membrane</keyword>
<sequence>MKRLNELANLLNDLNDLEYIVIISFLSYFLVTIIFNNKIVAQDVTNIIPYKGILNTVEVLGKLLIVYPIINTYLYQHIVINILRRVNVKNNLLLILFSSLLLAITYYNSFIPMFLFGIILSYSYILYNNKKMSSESVILLIYMLTNLLSVITIFIEKLNFSI</sequence>
<dbReference type="RefSeq" id="WP_143152806.1">
    <property type="nucleotide sequence ID" value="NZ_FQUR01000016.1"/>
</dbReference>
<evidence type="ECO:0000313" key="2">
    <source>
        <dbReference type="EMBL" id="SHF17020.1"/>
    </source>
</evidence>
<gene>
    <name evidence="2" type="ORF">SAMN02745195_02001</name>
</gene>
<feature type="transmembrane region" description="Helical" evidence="1">
    <location>
        <begin position="137"/>
        <end position="155"/>
    </location>
</feature>
<evidence type="ECO:0008006" key="4">
    <source>
        <dbReference type="Google" id="ProtNLM"/>
    </source>
</evidence>
<evidence type="ECO:0000256" key="1">
    <source>
        <dbReference type="SAM" id="Phobius"/>
    </source>
</evidence>
<protein>
    <recommendedName>
        <fullName evidence="4">CAAX protease self-immunity</fullName>
    </recommendedName>
</protein>
<dbReference type="Proteomes" id="UP000184127">
    <property type="component" value="Unassembled WGS sequence"/>
</dbReference>
<feature type="transmembrane region" description="Helical" evidence="1">
    <location>
        <begin position="52"/>
        <end position="74"/>
    </location>
</feature>
<keyword evidence="1" id="KW-0812">Transmembrane</keyword>
<feature type="transmembrane region" description="Helical" evidence="1">
    <location>
        <begin position="20"/>
        <end position="40"/>
    </location>
</feature>
<dbReference type="EMBL" id="FQUR01000016">
    <property type="protein sequence ID" value="SHF17020.1"/>
    <property type="molecule type" value="Genomic_DNA"/>
</dbReference>
<feature type="transmembrane region" description="Helical" evidence="1">
    <location>
        <begin position="94"/>
        <end position="125"/>
    </location>
</feature>
<evidence type="ECO:0000313" key="3">
    <source>
        <dbReference type="Proteomes" id="UP000184127"/>
    </source>
</evidence>
<accession>A0A1M4ZG64</accession>
<dbReference type="AlphaFoldDB" id="A0A1M4ZG64"/>
<name>A0A1M4ZG64_9THEO</name>
<organism evidence="2 3">
    <name type="scientific">Thermoanaerobacter uzonensis DSM 18761</name>
    <dbReference type="NCBI Taxonomy" id="1123369"/>
    <lineage>
        <taxon>Bacteria</taxon>
        <taxon>Bacillati</taxon>
        <taxon>Bacillota</taxon>
        <taxon>Clostridia</taxon>
        <taxon>Thermoanaerobacterales</taxon>
        <taxon>Thermoanaerobacteraceae</taxon>
        <taxon>Thermoanaerobacter</taxon>
    </lineage>
</organism>
<reference evidence="3" key="1">
    <citation type="submission" date="2016-11" db="EMBL/GenBank/DDBJ databases">
        <authorList>
            <person name="Varghese N."/>
            <person name="Submissions S."/>
        </authorList>
    </citation>
    <scope>NUCLEOTIDE SEQUENCE [LARGE SCALE GENOMIC DNA]</scope>
    <source>
        <strain evidence="3">DSM 18761</strain>
    </source>
</reference>
<keyword evidence="3" id="KW-1185">Reference proteome</keyword>